<name>A0A4Z2G1S5_9TELE</name>
<protein>
    <submittedName>
        <fullName evidence="2">Uncharacterized protein</fullName>
    </submittedName>
</protein>
<organism evidence="2 3">
    <name type="scientific">Liparis tanakae</name>
    <name type="common">Tanaka's snailfish</name>
    <dbReference type="NCBI Taxonomy" id="230148"/>
    <lineage>
        <taxon>Eukaryota</taxon>
        <taxon>Metazoa</taxon>
        <taxon>Chordata</taxon>
        <taxon>Craniata</taxon>
        <taxon>Vertebrata</taxon>
        <taxon>Euteleostomi</taxon>
        <taxon>Actinopterygii</taxon>
        <taxon>Neopterygii</taxon>
        <taxon>Teleostei</taxon>
        <taxon>Neoteleostei</taxon>
        <taxon>Acanthomorphata</taxon>
        <taxon>Eupercaria</taxon>
        <taxon>Perciformes</taxon>
        <taxon>Cottioidei</taxon>
        <taxon>Cottales</taxon>
        <taxon>Liparidae</taxon>
        <taxon>Liparis</taxon>
    </lineage>
</organism>
<reference evidence="2 3" key="1">
    <citation type="submission" date="2019-03" db="EMBL/GenBank/DDBJ databases">
        <title>First draft genome of Liparis tanakae, snailfish: a comprehensive survey of snailfish specific genes.</title>
        <authorList>
            <person name="Kim W."/>
            <person name="Song I."/>
            <person name="Jeong J.-H."/>
            <person name="Kim D."/>
            <person name="Kim S."/>
            <person name="Ryu S."/>
            <person name="Song J.Y."/>
            <person name="Lee S.K."/>
        </authorList>
    </citation>
    <scope>NUCLEOTIDE SEQUENCE [LARGE SCALE GENOMIC DNA]</scope>
    <source>
        <tissue evidence="2">Muscle</tissue>
    </source>
</reference>
<gene>
    <name evidence="2" type="ORF">EYF80_042676</name>
</gene>
<feature type="compositionally biased region" description="Basic and acidic residues" evidence="1">
    <location>
        <begin position="1"/>
        <end position="46"/>
    </location>
</feature>
<evidence type="ECO:0000256" key="1">
    <source>
        <dbReference type="SAM" id="MobiDB-lite"/>
    </source>
</evidence>
<feature type="region of interest" description="Disordered" evidence="1">
    <location>
        <begin position="1"/>
        <end position="73"/>
    </location>
</feature>
<evidence type="ECO:0000313" key="3">
    <source>
        <dbReference type="Proteomes" id="UP000314294"/>
    </source>
</evidence>
<proteinExistence type="predicted"/>
<dbReference type="EMBL" id="SRLO01000757">
    <property type="protein sequence ID" value="TNN47110.1"/>
    <property type="molecule type" value="Genomic_DNA"/>
</dbReference>
<accession>A0A4Z2G1S5</accession>
<evidence type="ECO:0000313" key="2">
    <source>
        <dbReference type="EMBL" id="TNN47110.1"/>
    </source>
</evidence>
<dbReference type="Proteomes" id="UP000314294">
    <property type="component" value="Unassembled WGS sequence"/>
</dbReference>
<dbReference type="AlphaFoldDB" id="A0A4Z2G1S5"/>
<sequence length="73" mass="8393">MGRGETSEARKSDDGGKERREKGEKRGGSNEWRKIDREKDCGLESDARDEEEERKEERKTRVTGSDEGGDELY</sequence>
<comment type="caution">
    <text evidence="2">The sequence shown here is derived from an EMBL/GenBank/DDBJ whole genome shotgun (WGS) entry which is preliminary data.</text>
</comment>
<keyword evidence="3" id="KW-1185">Reference proteome</keyword>